<dbReference type="InterPro" id="IPR036390">
    <property type="entry name" value="WH_DNA-bd_sf"/>
</dbReference>
<dbReference type="PANTHER" id="PTHR33169:SF27">
    <property type="entry name" value="TRANSCRIPTIONAL REGULATOR PADR FAMILY PROTEIN"/>
    <property type="match status" value="1"/>
</dbReference>
<dbReference type="Proteomes" id="UP001589532">
    <property type="component" value="Unassembled WGS sequence"/>
</dbReference>
<dbReference type="SUPFAM" id="SSF46785">
    <property type="entry name" value="Winged helix' DNA-binding domain"/>
    <property type="match status" value="1"/>
</dbReference>
<dbReference type="InterPro" id="IPR036388">
    <property type="entry name" value="WH-like_DNA-bd_sf"/>
</dbReference>
<evidence type="ECO:0000313" key="2">
    <source>
        <dbReference type="EMBL" id="MFB9627996.1"/>
    </source>
</evidence>
<accession>A0ABV5S8J8</accession>
<dbReference type="InterPro" id="IPR005149">
    <property type="entry name" value="Tscrpt_reg_PadR_N"/>
</dbReference>
<sequence length="193" mass="21910">MPARVLRTPMTIAVLGLLAERPRHTYDMRVAMRERGHDRMLEIKNASLYDALRRLASAGLVEAGATIRDSARPERTVYHLTSAGEQRLLEWLREVLGDPAHDRTAFMSALMFMYALPRTEVADLVMRRARLLQEEIDASEAAIGAAKARGVEAVFLSEDAYAQALRRSECDWLLAFADDLREQRLTWPERTLT</sequence>
<organism evidence="2 3">
    <name type="scientific">Nonomuraea helvata</name>
    <dbReference type="NCBI Taxonomy" id="37484"/>
    <lineage>
        <taxon>Bacteria</taxon>
        <taxon>Bacillati</taxon>
        <taxon>Actinomycetota</taxon>
        <taxon>Actinomycetes</taxon>
        <taxon>Streptosporangiales</taxon>
        <taxon>Streptosporangiaceae</taxon>
        <taxon>Nonomuraea</taxon>
    </lineage>
</organism>
<keyword evidence="3" id="KW-1185">Reference proteome</keyword>
<dbReference type="InterPro" id="IPR052509">
    <property type="entry name" value="Metal_resp_DNA-bind_regulator"/>
</dbReference>
<reference evidence="2 3" key="1">
    <citation type="submission" date="2024-09" db="EMBL/GenBank/DDBJ databases">
        <authorList>
            <person name="Sun Q."/>
            <person name="Mori K."/>
        </authorList>
    </citation>
    <scope>NUCLEOTIDE SEQUENCE [LARGE SCALE GENOMIC DNA]</scope>
    <source>
        <strain evidence="2 3">JCM 3143</strain>
    </source>
</reference>
<dbReference type="RefSeq" id="WP_344986867.1">
    <property type="nucleotide sequence ID" value="NZ_BAAAXV010000001.1"/>
</dbReference>
<protein>
    <submittedName>
        <fullName evidence="2">PadR family transcriptional regulator</fullName>
    </submittedName>
</protein>
<dbReference type="EMBL" id="JBHMBW010000037">
    <property type="protein sequence ID" value="MFB9627996.1"/>
    <property type="molecule type" value="Genomic_DNA"/>
</dbReference>
<dbReference type="Gene3D" id="1.10.10.10">
    <property type="entry name" value="Winged helix-like DNA-binding domain superfamily/Winged helix DNA-binding domain"/>
    <property type="match status" value="1"/>
</dbReference>
<name>A0ABV5S8J8_9ACTN</name>
<comment type="caution">
    <text evidence="2">The sequence shown here is derived from an EMBL/GenBank/DDBJ whole genome shotgun (WGS) entry which is preliminary data.</text>
</comment>
<gene>
    <name evidence="2" type="ORF">ACFFSA_33350</name>
</gene>
<evidence type="ECO:0000259" key="1">
    <source>
        <dbReference type="Pfam" id="PF03551"/>
    </source>
</evidence>
<proteinExistence type="predicted"/>
<feature type="domain" description="Transcription regulator PadR N-terminal" evidence="1">
    <location>
        <begin position="14"/>
        <end position="88"/>
    </location>
</feature>
<evidence type="ECO:0000313" key="3">
    <source>
        <dbReference type="Proteomes" id="UP001589532"/>
    </source>
</evidence>
<dbReference type="Pfam" id="PF03551">
    <property type="entry name" value="PadR"/>
    <property type="match status" value="1"/>
</dbReference>
<dbReference type="PANTHER" id="PTHR33169">
    <property type="entry name" value="PADR-FAMILY TRANSCRIPTIONAL REGULATOR"/>
    <property type="match status" value="1"/>
</dbReference>